<dbReference type="Proteomes" id="UP000646365">
    <property type="component" value="Unassembled WGS sequence"/>
</dbReference>
<dbReference type="EMBL" id="BMJQ01000006">
    <property type="protein sequence ID" value="GGF19331.1"/>
    <property type="molecule type" value="Genomic_DNA"/>
</dbReference>
<dbReference type="CDD" id="cd00383">
    <property type="entry name" value="trans_reg_C"/>
    <property type="match status" value="1"/>
</dbReference>
<reference evidence="13" key="2">
    <citation type="submission" date="2020-09" db="EMBL/GenBank/DDBJ databases">
        <authorList>
            <person name="Sun Q."/>
            <person name="Zhou Y."/>
        </authorList>
    </citation>
    <scope>NUCLEOTIDE SEQUENCE</scope>
    <source>
        <strain evidence="13">CGMCC 1.15725</strain>
    </source>
</reference>
<dbReference type="Gene3D" id="3.40.50.2300">
    <property type="match status" value="1"/>
</dbReference>
<keyword evidence="2" id="KW-0963">Cytoplasm</keyword>
<organism evidence="13 14">
    <name type="scientific">Aliidongia dinghuensis</name>
    <dbReference type="NCBI Taxonomy" id="1867774"/>
    <lineage>
        <taxon>Bacteria</taxon>
        <taxon>Pseudomonadati</taxon>
        <taxon>Pseudomonadota</taxon>
        <taxon>Alphaproteobacteria</taxon>
        <taxon>Rhodospirillales</taxon>
        <taxon>Dongiaceae</taxon>
        <taxon>Aliidongia</taxon>
    </lineage>
</organism>
<dbReference type="GO" id="GO:0032993">
    <property type="term" value="C:protein-DNA complex"/>
    <property type="evidence" value="ECO:0007669"/>
    <property type="project" value="TreeGrafter"/>
</dbReference>
<name>A0A8J3E547_9PROT</name>
<dbReference type="Pfam" id="PF00072">
    <property type="entry name" value="Response_reg"/>
    <property type="match status" value="1"/>
</dbReference>
<dbReference type="SMART" id="SM00448">
    <property type="entry name" value="REC"/>
    <property type="match status" value="1"/>
</dbReference>
<comment type="subcellular location">
    <subcellularLocation>
        <location evidence="1">Cytoplasm</location>
    </subcellularLocation>
</comment>
<accession>A0A8J3E547</accession>
<dbReference type="InterPro" id="IPR011006">
    <property type="entry name" value="CheY-like_superfamily"/>
</dbReference>
<evidence type="ECO:0000256" key="1">
    <source>
        <dbReference type="ARBA" id="ARBA00004496"/>
    </source>
</evidence>
<keyword evidence="14" id="KW-1185">Reference proteome</keyword>
<evidence type="ECO:0000256" key="2">
    <source>
        <dbReference type="ARBA" id="ARBA00022490"/>
    </source>
</evidence>
<dbReference type="InterPro" id="IPR039420">
    <property type="entry name" value="WalR-like"/>
</dbReference>
<dbReference type="SMART" id="SM00862">
    <property type="entry name" value="Trans_reg_C"/>
    <property type="match status" value="1"/>
</dbReference>
<evidence type="ECO:0000256" key="10">
    <source>
        <dbReference type="PROSITE-ProRule" id="PRU01091"/>
    </source>
</evidence>
<evidence type="ECO:0000256" key="6">
    <source>
        <dbReference type="ARBA" id="ARBA00023125"/>
    </source>
</evidence>
<evidence type="ECO:0000256" key="3">
    <source>
        <dbReference type="ARBA" id="ARBA00022553"/>
    </source>
</evidence>
<dbReference type="Pfam" id="PF00486">
    <property type="entry name" value="Trans_reg_C"/>
    <property type="match status" value="1"/>
</dbReference>
<evidence type="ECO:0000256" key="7">
    <source>
        <dbReference type="ARBA" id="ARBA00023163"/>
    </source>
</evidence>
<dbReference type="InterPro" id="IPR001867">
    <property type="entry name" value="OmpR/PhoB-type_DNA-bd"/>
</dbReference>
<protein>
    <recommendedName>
        <fullName evidence="8">Regulatory protein VirG</fullName>
    </recommendedName>
</protein>
<sequence length="231" mass="25580">MSGSGQILVLDDDAAIRTLVRRCLEPAGFNVVTAATGADLRRLIQDQPIDLIVLDLNLKGEDGLDHLKALRRERDLPVIILTGRGEPIDRALGLELGADDYVAKPFEPRELVARVRTVLRRMSRTAAPAANRLLAFGAWKLDLDARILVDADSRPVALTTAQFAILSVLATHPNRVLSRDQILDLADRGGEPFDRSIDAHIVQLRRKIERDPRQPEIIKTVYGAGYLFRGD</sequence>
<evidence type="ECO:0000259" key="11">
    <source>
        <dbReference type="PROSITE" id="PS50110"/>
    </source>
</evidence>
<dbReference type="Gene3D" id="1.10.10.10">
    <property type="entry name" value="Winged helix-like DNA-binding domain superfamily/Winged helix DNA-binding domain"/>
    <property type="match status" value="1"/>
</dbReference>
<feature type="domain" description="Response regulatory" evidence="11">
    <location>
        <begin position="6"/>
        <end position="119"/>
    </location>
</feature>
<dbReference type="Gene3D" id="6.10.250.690">
    <property type="match status" value="1"/>
</dbReference>
<dbReference type="GO" id="GO:0000976">
    <property type="term" value="F:transcription cis-regulatory region binding"/>
    <property type="evidence" value="ECO:0007669"/>
    <property type="project" value="TreeGrafter"/>
</dbReference>
<dbReference type="SUPFAM" id="SSF52172">
    <property type="entry name" value="CheY-like"/>
    <property type="match status" value="1"/>
</dbReference>
<dbReference type="InterPro" id="IPR036388">
    <property type="entry name" value="WH-like_DNA-bd_sf"/>
</dbReference>
<dbReference type="GO" id="GO:0005829">
    <property type="term" value="C:cytosol"/>
    <property type="evidence" value="ECO:0007669"/>
    <property type="project" value="TreeGrafter"/>
</dbReference>
<dbReference type="PANTHER" id="PTHR48111">
    <property type="entry name" value="REGULATOR OF RPOS"/>
    <property type="match status" value="1"/>
</dbReference>
<keyword evidence="5" id="KW-0805">Transcription regulation</keyword>
<evidence type="ECO:0000256" key="9">
    <source>
        <dbReference type="PROSITE-ProRule" id="PRU00169"/>
    </source>
</evidence>
<dbReference type="PANTHER" id="PTHR48111:SF4">
    <property type="entry name" value="DNA-BINDING DUAL TRANSCRIPTIONAL REGULATOR OMPR"/>
    <property type="match status" value="1"/>
</dbReference>
<comment type="caution">
    <text evidence="13">The sequence shown here is derived from an EMBL/GenBank/DDBJ whole genome shotgun (WGS) entry which is preliminary data.</text>
</comment>
<dbReference type="FunFam" id="1.10.10.10:FF:000099">
    <property type="entry name" value="Two-component system response regulator TorR"/>
    <property type="match status" value="1"/>
</dbReference>
<reference evidence="13" key="1">
    <citation type="journal article" date="2014" name="Int. J. Syst. Evol. Microbiol.">
        <title>Complete genome sequence of Corynebacterium casei LMG S-19264T (=DSM 44701T), isolated from a smear-ripened cheese.</title>
        <authorList>
            <consortium name="US DOE Joint Genome Institute (JGI-PGF)"/>
            <person name="Walter F."/>
            <person name="Albersmeier A."/>
            <person name="Kalinowski J."/>
            <person name="Ruckert C."/>
        </authorList>
    </citation>
    <scope>NUCLEOTIDE SEQUENCE</scope>
    <source>
        <strain evidence="13">CGMCC 1.15725</strain>
    </source>
</reference>
<keyword evidence="4" id="KW-0902">Two-component regulatory system</keyword>
<dbReference type="AlphaFoldDB" id="A0A8J3E547"/>
<dbReference type="InterPro" id="IPR001789">
    <property type="entry name" value="Sig_transdc_resp-reg_receiver"/>
</dbReference>
<evidence type="ECO:0000313" key="13">
    <source>
        <dbReference type="EMBL" id="GGF19331.1"/>
    </source>
</evidence>
<keyword evidence="6 10" id="KW-0238">DNA-binding</keyword>
<evidence type="ECO:0000313" key="14">
    <source>
        <dbReference type="Proteomes" id="UP000646365"/>
    </source>
</evidence>
<dbReference type="GO" id="GO:0006355">
    <property type="term" value="P:regulation of DNA-templated transcription"/>
    <property type="evidence" value="ECO:0007669"/>
    <property type="project" value="InterPro"/>
</dbReference>
<evidence type="ECO:0000256" key="5">
    <source>
        <dbReference type="ARBA" id="ARBA00023015"/>
    </source>
</evidence>
<evidence type="ECO:0000256" key="8">
    <source>
        <dbReference type="ARBA" id="ARBA00067337"/>
    </source>
</evidence>
<feature type="DNA-binding region" description="OmpR/PhoB-type" evidence="10">
    <location>
        <begin position="131"/>
        <end position="230"/>
    </location>
</feature>
<keyword evidence="7" id="KW-0804">Transcription</keyword>
<evidence type="ECO:0000256" key="4">
    <source>
        <dbReference type="ARBA" id="ARBA00023012"/>
    </source>
</evidence>
<dbReference type="GO" id="GO:0000156">
    <property type="term" value="F:phosphorelay response regulator activity"/>
    <property type="evidence" value="ECO:0007669"/>
    <property type="project" value="TreeGrafter"/>
</dbReference>
<dbReference type="SUPFAM" id="SSF46894">
    <property type="entry name" value="C-terminal effector domain of the bipartite response regulators"/>
    <property type="match status" value="1"/>
</dbReference>
<proteinExistence type="predicted"/>
<feature type="domain" description="OmpR/PhoB-type" evidence="12">
    <location>
        <begin position="131"/>
        <end position="230"/>
    </location>
</feature>
<dbReference type="InterPro" id="IPR016032">
    <property type="entry name" value="Sig_transdc_resp-reg_C-effctor"/>
</dbReference>
<dbReference type="PROSITE" id="PS50110">
    <property type="entry name" value="RESPONSE_REGULATORY"/>
    <property type="match status" value="1"/>
</dbReference>
<dbReference type="PROSITE" id="PS51755">
    <property type="entry name" value="OMPR_PHOB"/>
    <property type="match status" value="1"/>
</dbReference>
<gene>
    <name evidence="13" type="ORF">GCM10011611_26560</name>
</gene>
<evidence type="ECO:0000259" key="12">
    <source>
        <dbReference type="PROSITE" id="PS51755"/>
    </source>
</evidence>
<dbReference type="RefSeq" id="WP_229743696.1">
    <property type="nucleotide sequence ID" value="NZ_BMJQ01000006.1"/>
</dbReference>
<feature type="modified residue" description="4-aspartylphosphate" evidence="9">
    <location>
        <position position="55"/>
    </location>
</feature>
<keyword evidence="3 9" id="KW-0597">Phosphoprotein</keyword>